<keyword evidence="1" id="KW-1133">Transmembrane helix</keyword>
<proteinExistence type="predicted"/>
<dbReference type="Pfam" id="PF07596">
    <property type="entry name" value="SBP_bac_10"/>
    <property type="match status" value="1"/>
</dbReference>
<evidence type="ECO:0000256" key="1">
    <source>
        <dbReference type="SAM" id="Phobius"/>
    </source>
</evidence>
<sequence precursor="true">MSRQIILFPSRQTERRSGFTLVELLVVIAIIGVLVALLLPAVQAAREAARRMSCTNNMKQFGLALHNFHDTMLVLPPAAVLPPNIANMTSESHTKFNIPLNVEHGWGVFVLPFMEEKNLSDRYLWNEDWRSTGNEPVRSAYVKTFICPSSPEQKRMNNYAPKNITNSACGDYAVLNEVGSLTYLKNNGLIDNESAASPLGIMRPNGDFVTPTSTSAIERNNSRVNLCNFAMITDGLSNTSLLMESAGRPIRWTLGKPNYDPTSSVEGAGWADPENEFNLAGCDPATGFAPGPIAVNCTNGGEIYAFHPAGANVLLADGSVRFMSKNVALRIVARMVTRSAGEVNADF</sequence>
<dbReference type="OrthoDB" id="261883at2"/>
<dbReference type="STRING" id="530564.Psta_4134"/>
<keyword evidence="4" id="KW-1185">Reference proteome</keyword>
<dbReference type="InterPro" id="IPR011453">
    <property type="entry name" value="DUF1559"/>
</dbReference>
<dbReference type="AlphaFoldDB" id="D2R351"/>
<accession>D2R351</accession>
<evidence type="ECO:0000259" key="2">
    <source>
        <dbReference type="Pfam" id="PF07596"/>
    </source>
</evidence>
<dbReference type="InterPro" id="IPR027558">
    <property type="entry name" value="Pre_pil_HX9DG_C"/>
</dbReference>
<reference evidence="3 4" key="1">
    <citation type="journal article" date="2009" name="Stand. Genomic Sci.">
        <title>Complete genome sequence of Pirellula staleyi type strain (ATCC 27377).</title>
        <authorList>
            <person name="Clum A."/>
            <person name="Tindall B.J."/>
            <person name="Sikorski J."/>
            <person name="Ivanova N."/>
            <person name="Mavrommatis K."/>
            <person name="Lucas S."/>
            <person name="Glavina del Rio T."/>
            <person name="Nolan M."/>
            <person name="Chen F."/>
            <person name="Tice H."/>
            <person name="Pitluck S."/>
            <person name="Cheng J.F."/>
            <person name="Chertkov O."/>
            <person name="Brettin T."/>
            <person name="Han C."/>
            <person name="Detter J.C."/>
            <person name="Kuske C."/>
            <person name="Bruce D."/>
            <person name="Goodwin L."/>
            <person name="Ovchinikova G."/>
            <person name="Pati A."/>
            <person name="Mikhailova N."/>
            <person name="Chen A."/>
            <person name="Palaniappan K."/>
            <person name="Land M."/>
            <person name="Hauser L."/>
            <person name="Chang Y.J."/>
            <person name="Jeffries C.D."/>
            <person name="Chain P."/>
            <person name="Rohde M."/>
            <person name="Goker M."/>
            <person name="Bristow J."/>
            <person name="Eisen J.A."/>
            <person name="Markowitz V."/>
            <person name="Hugenholtz P."/>
            <person name="Kyrpides N.C."/>
            <person name="Klenk H.P."/>
            <person name="Lapidus A."/>
        </authorList>
    </citation>
    <scope>NUCLEOTIDE SEQUENCE [LARGE SCALE GENOMIC DNA]</scope>
    <source>
        <strain evidence="4">ATCC 27377 / DSM 6068 / ICPB 4128</strain>
    </source>
</reference>
<dbReference type="InterPro" id="IPR012902">
    <property type="entry name" value="N_methyl_site"/>
</dbReference>
<keyword evidence="1" id="KW-0472">Membrane</keyword>
<dbReference type="NCBIfam" id="TIGR02532">
    <property type="entry name" value="IV_pilin_GFxxxE"/>
    <property type="match status" value="1"/>
</dbReference>
<dbReference type="SUPFAM" id="SSF54523">
    <property type="entry name" value="Pili subunits"/>
    <property type="match status" value="1"/>
</dbReference>
<dbReference type="EMBL" id="CP001848">
    <property type="protein sequence ID" value="ADB18784.1"/>
    <property type="molecule type" value="Genomic_DNA"/>
</dbReference>
<dbReference type="PANTHER" id="PTHR30093:SF2">
    <property type="entry name" value="TYPE II SECRETION SYSTEM PROTEIN H"/>
    <property type="match status" value="1"/>
</dbReference>
<feature type="domain" description="DUF1559" evidence="2">
    <location>
        <begin position="43"/>
        <end position="328"/>
    </location>
</feature>
<evidence type="ECO:0000313" key="3">
    <source>
        <dbReference type="EMBL" id="ADB18784.1"/>
    </source>
</evidence>
<dbReference type="PROSITE" id="PS00409">
    <property type="entry name" value="PROKAR_NTER_METHYL"/>
    <property type="match status" value="1"/>
</dbReference>
<dbReference type="Proteomes" id="UP000001887">
    <property type="component" value="Chromosome"/>
</dbReference>
<dbReference type="Gene3D" id="3.30.700.10">
    <property type="entry name" value="Glycoprotein, Type 4 Pilin"/>
    <property type="match status" value="1"/>
</dbReference>
<organism evidence="3 4">
    <name type="scientific">Pirellula staleyi (strain ATCC 27377 / DSM 6068 / ICPB 4128)</name>
    <name type="common">Pirella staleyi</name>
    <dbReference type="NCBI Taxonomy" id="530564"/>
    <lineage>
        <taxon>Bacteria</taxon>
        <taxon>Pseudomonadati</taxon>
        <taxon>Planctomycetota</taxon>
        <taxon>Planctomycetia</taxon>
        <taxon>Pirellulales</taxon>
        <taxon>Pirellulaceae</taxon>
        <taxon>Pirellula</taxon>
    </lineage>
</organism>
<dbReference type="KEGG" id="psl:Psta_4134"/>
<dbReference type="HOGENOM" id="CLU_041661_0_0_0"/>
<dbReference type="PANTHER" id="PTHR30093">
    <property type="entry name" value="GENERAL SECRETION PATHWAY PROTEIN G"/>
    <property type="match status" value="1"/>
</dbReference>
<dbReference type="InterPro" id="IPR045584">
    <property type="entry name" value="Pilin-like"/>
</dbReference>
<keyword evidence="1" id="KW-0812">Transmembrane</keyword>
<name>D2R351_PIRSD</name>
<protein>
    <recommendedName>
        <fullName evidence="2">DUF1559 domain-containing protein</fullName>
    </recommendedName>
</protein>
<feature type="transmembrane region" description="Helical" evidence="1">
    <location>
        <begin position="21"/>
        <end position="42"/>
    </location>
</feature>
<dbReference type="eggNOG" id="COG2165">
    <property type="taxonomic scope" value="Bacteria"/>
</dbReference>
<gene>
    <name evidence="3" type="ordered locus">Psta_4134</name>
</gene>
<evidence type="ECO:0000313" key="4">
    <source>
        <dbReference type="Proteomes" id="UP000001887"/>
    </source>
</evidence>
<dbReference type="NCBIfam" id="TIGR04294">
    <property type="entry name" value="pre_pil_HX9DG"/>
    <property type="match status" value="1"/>
</dbReference>
<dbReference type="Pfam" id="PF07963">
    <property type="entry name" value="N_methyl"/>
    <property type="match status" value="1"/>
</dbReference>